<reference evidence="5 6" key="1">
    <citation type="journal article" date="2009" name="Nature">
        <title>Evolution of pathogenicity and sexual reproduction in eight Candida genomes.</title>
        <authorList>
            <person name="Butler G."/>
            <person name="Rasmussen M.D."/>
            <person name="Lin M.F."/>
            <person name="Santos M.A."/>
            <person name="Sakthikumar S."/>
            <person name="Munro C.A."/>
            <person name="Rheinbay E."/>
            <person name="Grabherr M."/>
            <person name="Forche A."/>
            <person name="Reedy J.L."/>
            <person name="Agrafioti I."/>
            <person name="Arnaud M.B."/>
            <person name="Bates S."/>
            <person name="Brown A.J."/>
            <person name="Brunke S."/>
            <person name="Costanzo M.C."/>
            <person name="Fitzpatrick D.A."/>
            <person name="de Groot P.W."/>
            <person name="Harris D."/>
            <person name="Hoyer L.L."/>
            <person name="Hube B."/>
            <person name="Klis F.M."/>
            <person name="Kodira C."/>
            <person name="Lennard N."/>
            <person name="Logue M.E."/>
            <person name="Martin R."/>
            <person name="Neiman A.M."/>
            <person name="Nikolaou E."/>
            <person name="Quail M.A."/>
            <person name="Quinn J."/>
            <person name="Santos M.C."/>
            <person name="Schmitzberger F.F."/>
            <person name="Sherlock G."/>
            <person name="Shah P."/>
            <person name="Silverstein K.A."/>
            <person name="Skrzypek M.S."/>
            <person name="Soll D."/>
            <person name="Staggs R."/>
            <person name="Stansfield I."/>
            <person name="Stumpf M.P."/>
            <person name="Sudbery P.E."/>
            <person name="Srikantha T."/>
            <person name="Zeng Q."/>
            <person name="Berman J."/>
            <person name="Berriman M."/>
            <person name="Heitman J."/>
            <person name="Gow N.A."/>
            <person name="Lorenz M.C."/>
            <person name="Birren B.W."/>
            <person name="Kellis M."/>
            <person name="Cuomo C.A."/>
        </authorList>
    </citation>
    <scope>NUCLEOTIDE SEQUENCE [LARGE SCALE GENOMIC DNA]</scope>
    <source>
        <strain evidence="6">ATCC MYA-3404 / T1</strain>
    </source>
</reference>
<dbReference type="RefSeq" id="XP_002550423.1">
    <property type="nucleotide sequence ID" value="XM_002550377.1"/>
</dbReference>
<evidence type="ECO:0000313" key="6">
    <source>
        <dbReference type="Proteomes" id="UP000002037"/>
    </source>
</evidence>
<dbReference type="GO" id="GO:0003735">
    <property type="term" value="F:structural constituent of ribosome"/>
    <property type="evidence" value="ECO:0007669"/>
    <property type="project" value="InterPro"/>
</dbReference>
<accession>C5MF78</accession>
<comment type="similarity">
    <text evidence="1">Belongs to the bacterial ribosomal protein bS18 family.</text>
</comment>
<dbReference type="KEGG" id="ctp:CTRG_04721"/>
<evidence type="ECO:0000256" key="4">
    <source>
        <dbReference type="ARBA" id="ARBA00035264"/>
    </source>
</evidence>
<dbReference type="EMBL" id="GG692400">
    <property type="protein sequence ID" value="EER31938.1"/>
    <property type="molecule type" value="Genomic_DNA"/>
</dbReference>
<dbReference type="PANTHER" id="PTHR13479">
    <property type="entry name" value="30S RIBOSOMAL PROTEIN S18"/>
    <property type="match status" value="1"/>
</dbReference>
<dbReference type="GO" id="GO:0032543">
    <property type="term" value="P:mitochondrial translation"/>
    <property type="evidence" value="ECO:0007669"/>
    <property type="project" value="TreeGrafter"/>
</dbReference>
<evidence type="ECO:0000313" key="5">
    <source>
        <dbReference type="EMBL" id="EER31938.1"/>
    </source>
</evidence>
<evidence type="ECO:0000256" key="1">
    <source>
        <dbReference type="ARBA" id="ARBA00005589"/>
    </source>
</evidence>
<keyword evidence="3" id="KW-0687">Ribonucleoprotein</keyword>
<dbReference type="eggNOG" id="KOG3162">
    <property type="taxonomic scope" value="Eukaryota"/>
</dbReference>
<dbReference type="Gene3D" id="4.10.640.10">
    <property type="entry name" value="Ribosomal protein S18"/>
    <property type="match status" value="1"/>
</dbReference>
<dbReference type="AlphaFoldDB" id="C5MF78"/>
<organism evidence="5 6">
    <name type="scientific">Candida tropicalis (strain ATCC MYA-3404 / T1)</name>
    <name type="common">Yeast</name>
    <dbReference type="NCBI Taxonomy" id="294747"/>
    <lineage>
        <taxon>Eukaryota</taxon>
        <taxon>Fungi</taxon>
        <taxon>Dikarya</taxon>
        <taxon>Ascomycota</taxon>
        <taxon>Saccharomycotina</taxon>
        <taxon>Pichiomycetes</taxon>
        <taxon>Debaryomycetaceae</taxon>
        <taxon>Candida/Lodderomyces clade</taxon>
        <taxon>Candida</taxon>
    </lineage>
</organism>
<gene>
    <name evidence="5" type="ORF">CTRG_04721</name>
</gene>
<dbReference type="PANTHER" id="PTHR13479:SF40">
    <property type="entry name" value="SMALL RIBOSOMAL SUBUNIT PROTEIN BS18M"/>
    <property type="match status" value="1"/>
</dbReference>
<dbReference type="Pfam" id="PF01084">
    <property type="entry name" value="Ribosomal_S18"/>
    <property type="match status" value="1"/>
</dbReference>
<dbReference type="GeneID" id="8298074"/>
<evidence type="ECO:0000256" key="3">
    <source>
        <dbReference type="ARBA" id="ARBA00023274"/>
    </source>
</evidence>
<keyword evidence="6" id="KW-1185">Reference proteome</keyword>
<dbReference type="GO" id="GO:0005763">
    <property type="term" value="C:mitochondrial small ribosomal subunit"/>
    <property type="evidence" value="ECO:0007669"/>
    <property type="project" value="TreeGrafter"/>
</dbReference>
<sequence length="196" mass="22003">MFPSLRVSGRSIIAPTSRRFLSSSIVKFSAGKVSKQQSLNPDDVEALKSETTWGDAESSTPVDLNENMTKITNTMTKSTDPPIYIAPSLHRHFRMGDTYTPFDFSMNRFTMEQKAKNKKKLVDPFAKSGIDPKTLYLMPEILSKFLTSTGQILSRDVTGCSAENQKKLAMAIKYARSLGLLSSKHRHARYMPSRNM</sequence>
<dbReference type="InterPro" id="IPR036870">
    <property type="entry name" value="Ribosomal_bS18_sf"/>
</dbReference>
<dbReference type="InterPro" id="IPR001648">
    <property type="entry name" value="Ribosomal_bS18"/>
</dbReference>
<protein>
    <recommendedName>
        <fullName evidence="4">Small ribosomal subunit protein bS18m</fullName>
    </recommendedName>
</protein>
<evidence type="ECO:0000256" key="2">
    <source>
        <dbReference type="ARBA" id="ARBA00022980"/>
    </source>
</evidence>
<dbReference type="OrthoDB" id="21463at2759"/>
<dbReference type="VEuPathDB" id="FungiDB:CTRG_04721"/>
<dbReference type="SUPFAM" id="SSF46911">
    <property type="entry name" value="Ribosomal protein S18"/>
    <property type="match status" value="1"/>
</dbReference>
<dbReference type="STRING" id="294747.C5MF78"/>
<keyword evidence="2" id="KW-0689">Ribosomal protein</keyword>
<dbReference type="Proteomes" id="UP000002037">
    <property type="component" value="Unassembled WGS sequence"/>
</dbReference>
<name>C5MF78_CANTT</name>
<proteinExistence type="inferred from homology"/>
<dbReference type="HOGENOM" id="CLU_082177_1_0_1"/>
<dbReference type="GO" id="GO:0070181">
    <property type="term" value="F:small ribosomal subunit rRNA binding"/>
    <property type="evidence" value="ECO:0007669"/>
    <property type="project" value="TreeGrafter"/>
</dbReference>
<dbReference type="PRINTS" id="PR00974">
    <property type="entry name" value="RIBOSOMALS18"/>
</dbReference>